<feature type="non-terminal residue" evidence="1">
    <location>
        <position position="26"/>
    </location>
</feature>
<proteinExistence type="predicted"/>
<dbReference type="EMBL" id="QXXQ01000005">
    <property type="protein sequence ID" value="RID91916.1"/>
    <property type="molecule type" value="Genomic_DNA"/>
</dbReference>
<name>A0A398BXI5_9RHOB</name>
<sequence length="26" mass="3021">MSVTMDDSIKRWTAKRKTALVVEIIQ</sequence>
<reference evidence="1 2" key="1">
    <citation type="submission" date="2018-09" db="EMBL/GenBank/DDBJ databases">
        <title>Gemmobacter lutimaris sp. nov., a marine bacterium isolated from tidal flat.</title>
        <authorList>
            <person name="Lee D.W."/>
            <person name="Yoo Y."/>
            <person name="Kim J.-J."/>
            <person name="Kim B.S."/>
        </authorList>
    </citation>
    <scope>NUCLEOTIDE SEQUENCE [LARGE SCALE GENOMIC DNA]</scope>
    <source>
        <strain evidence="1 2">YJ-T1-11</strain>
    </source>
</reference>
<keyword evidence="2" id="KW-1185">Reference proteome</keyword>
<organism evidence="1 2">
    <name type="scientific">Gemmobacter lutimaris</name>
    <dbReference type="NCBI Taxonomy" id="2306023"/>
    <lineage>
        <taxon>Bacteria</taxon>
        <taxon>Pseudomonadati</taxon>
        <taxon>Pseudomonadota</taxon>
        <taxon>Alphaproteobacteria</taxon>
        <taxon>Rhodobacterales</taxon>
        <taxon>Paracoccaceae</taxon>
        <taxon>Gemmobacter</taxon>
    </lineage>
</organism>
<protein>
    <submittedName>
        <fullName evidence="1">Transposase</fullName>
    </submittedName>
</protein>
<comment type="caution">
    <text evidence="1">The sequence shown here is derived from an EMBL/GenBank/DDBJ whole genome shotgun (WGS) entry which is preliminary data.</text>
</comment>
<accession>A0A398BXI5</accession>
<evidence type="ECO:0000313" key="1">
    <source>
        <dbReference type="EMBL" id="RID91916.1"/>
    </source>
</evidence>
<dbReference type="AlphaFoldDB" id="A0A398BXI5"/>
<gene>
    <name evidence="1" type="ORF">D2N39_10285</name>
</gene>
<evidence type="ECO:0000313" key="2">
    <source>
        <dbReference type="Proteomes" id="UP000266649"/>
    </source>
</evidence>
<dbReference type="Proteomes" id="UP000266649">
    <property type="component" value="Unassembled WGS sequence"/>
</dbReference>